<dbReference type="GeneID" id="89990813"/>
<evidence type="ECO:0000256" key="3">
    <source>
        <dbReference type="ARBA" id="ARBA00022741"/>
    </source>
</evidence>
<dbReference type="InterPro" id="IPR027084">
    <property type="entry name" value="Mps1_cat"/>
</dbReference>
<sequence>MGSLENDHVLDNLWTTEDESFEVQMPDFHFDWGLEKGKTAEQGMNPPTASLHSLSIKEITPPLPSGSSSASTPPHSTYSARSSISSVQMLPKMGASDASVSPHIPTPPGSIVNPGHQSLSAQNISKSGGSSSGESSGERGKTYGGRKFQRVVSAPISPKNGTETDGVEFQVSGDACSRSESITNPHTATIRPPQEQLSSVSLVDASTVPGRSNLITPALPERTLPAARSTMRRLGGLSKFGGPARRVILPQGSEDAQVQESVENGNVNELQGRHSSALINPRPQGPPDVYRSSDQTITSPTAATGCEGRSMHPDDRSMKSARKPVNQSIHEMSESVHESMPFTAQSQAGQGPSRIPAALSSEGEDKDKLFRPFGKLDEKLRPVAGPSKASGLRYMDSLPEAAPEARVMQANDPRSTDVGKSTSPPYRSLRAARPPPIAESRRNAPAVSTATVVNASASHPMMPSEISLPPPTQSVPQGKTLFHVNAVPYERLQRLGKGGSSTVYSVLYPGPKKKIIYALKVVQLDRADSETYQSYTNEIELLKRLRGHDRVIQLIDHQITFNQHNRPHRLLMVMECGEIDFAALLDEQRGKAINMNFVGLYWEQMLEAVQAVHRENVVHTDLKPANFVLVKGRLKIIDFGIAKAVANDTVNIQRDQQVSINRDPYADGLQIGTVNYMSPEAIQRMNNQKVLKLSYPSDVWSLGCILYQMIYGSPPFQHISGGPLAKMGVIADPNHVVTYPEVAVPKTAVGFSLDGHPTDPASLSVPVSPSAIDSMKRCLAYRKEHRLTIPELLQHEFLKPRIRAVPPGSTPITQYQMERLVNFILSENGLPELSEGNHTAEDLFSQLEAQNALSK</sequence>
<dbReference type="Pfam" id="PF00069">
    <property type="entry name" value="Pkinase"/>
    <property type="match status" value="1"/>
</dbReference>
<dbReference type="PROSITE" id="PS00108">
    <property type="entry name" value="PROTEIN_KINASE_ST"/>
    <property type="match status" value="1"/>
</dbReference>
<proteinExistence type="predicted"/>
<evidence type="ECO:0000313" key="9">
    <source>
        <dbReference type="EMBL" id="WVO22710.1"/>
    </source>
</evidence>
<gene>
    <name evidence="9" type="ORF">IAS62_004041</name>
</gene>
<evidence type="ECO:0000256" key="6">
    <source>
        <dbReference type="PROSITE-ProRule" id="PRU10141"/>
    </source>
</evidence>
<dbReference type="InterPro" id="IPR000719">
    <property type="entry name" value="Prot_kinase_dom"/>
</dbReference>
<reference evidence="9 10" key="1">
    <citation type="submission" date="2024-01" db="EMBL/GenBank/DDBJ databases">
        <title>Comparative genomics of Cryptococcus and Kwoniella reveals pathogenesis evolution and contrasting modes of karyotype evolution via chromosome fusion or intercentromeric recombination.</title>
        <authorList>
            <person name="Coelho M.A."/>
            <person name="David-Palma M."/>
            <person name="Shea T."/>
            <person name="Bowers K."/>
            <person name="McGinley-Smith S."/>
            <person name="Mohammad A.W."/>
            <person name="Gnirke A."/>
            <person name="Yurkov A.M."/>
            <person name="Nowrousian M."/>
            <person name="Sun S."/>
            <person name="Cuomo C.A."/>
            <person name="Heitman J."/>
        </authorList>
    </citation>
    <scope>NUCLEOTIDE SEQUENCE [LARGE SCALE GENOMIC DNA]</scope>
    <source>
        <strain evidence="9 10">7685027</strain>
    </source>
</reference>
<dbReference type="Gene3D" id="3.30.200.20">
    <property type="entry name" value="Phosphorylase Kinase, domain 1"/>
    <property type="match status" value="1"/>
</dbReference>
<dbReference type="InterPro" id="IPR008271">
    <property type="entry name" value="Ser/Thr_kinase_AS"/>
</dbReference>
<feature type="compositionally biased region" description="Low complexity" evidence="7">
    <location>
        <begin position="125"/>
        <end position="135"/>
    </location>
</feature>
<feature type="compositionally biased region" description="Low complexity" evidence="7">
    <location>
        <begin position="65"/>
        <end position="79"/>
    </location>
</feature>
<dbReference type="InterPro" id="IPR017441">
    <property type="entry name" value="Protein_kinase_ATP_BS"/>
</dbReference>
<dbReference type="InterPro" id="IPR011009">
    <property type="entry name" value="Kinase-like_dom_sf"/>
</dbReference>
<evidence type="ECO:0000256" key="7">
    <source>
        <dbReference type="SAM" id="MobiDB-lite"/>
    </source>
</evidence>
<dbReference type="Gene3D" id="1.10.510.10">
    <property type="entry name" value="Transferase(Phosphotransferase) domain 1"/>
    <property type="match status" value="1"/>
</dbReference>
<evidence type="ECO:0000259" key="8">
    <source>
        <dbReference type="PROSITE" id="PS50011"/>
    </source>
</evidence>
<dbReference type="PROSITE" id="PS50011">
    <property type="entry name" value="PROTEIN_KINASE_DOM"/>
    <property type="match status" value="1"/>
</dbReference>
<evidence type="ECO:0000256" key="1">
    <source>
        <dbReference type="ARBA" id="ARBA00022527"/>
    </source>
</evidence>
<evidence type="ECO:0000256" key="4">
    <source>
        <dbReference type="ARBA" id="ARBA00022777"/>
    </source>
</evidence>
<dbReference type="EMBL" id="CP143811">
    <property type="protein sequence ID" value="WVO22710.1"/>
    <property type="molecule type" value="Genomic_DNA"/>
</dbReference>
<feature type="compositionally biased region" description="Basic and acidic residues" evidence="7">
    <location>
        <begin position="309"/>
        <end position="318"/>
    </location>
</feature>
<dbReference type="PANTHER" id="PTHR22974:SF21">
    <property type="entry name" value="DUAL SPECIFICITY PROTEIN KINASE TTK"/>
    <property type="match status" value="1"/>
</dbReference>
<dbReference type="PANTHER" id="PTHR22974">
    <property type="entry name" value="MIXED LINEAGE PROTEIN KINASE"/>
    <property type="match status" value="1"/>
</dbReference>
<dbReference type="Proteomes" id="UP001432216">
    <property type="component" value="Chromosome 6"/>
</dbReference>
<keyword evidence="2" id="KW-0808">Transferase</keyword>
<name>A0ABZ2B1U6_9TREE</name>
<keyword evidence="10" id="KW-1185">Reference proteome</keyword>
<dbReference type="PROSITE" id="PS00107">
    <property type="entry name" value="PROTEIN_KINASE_ATP"/>
    <property type="match status" value="1"/>
</dbReference>
<feature type="binding site" evidence="6">
    <location>
        <position position="520"/>
    </location>
    <ligand>
        <name>ATP</name>
        <dbReference type="ChEBI" id="CHEBI:30616"/>
    </ligand>
</feature>
<feature type="region of interest" description="Disordered" evidence="7">
    <location>
        <begin position="404"/>
        <end position="432"/>
    </location>
</feature>
<keyword evidence="4" id="KW-0418">Kinase</keyword>
<evidence type="ECO:0000256" key="2">
    <source>
        <dbReference type="ARBA" id="ARBA00022679"/>
    </source>
</evidence>
<keyword evidence="1" id="KW-0723">Serine/threonine-protein kinase</keyword>
<protein>
    <recommendedName>
        <fullName evidence="8">Protein kinase domain-containing protein</fullName>
    </recommendedName>
</protein>
<feature type="region of interest" description="Disordered" evidence="7">
    <location>
        <begin position="276"/>
        <end position="374"/>
    </location>
</feature>
<dbReference type="RefSeq" id="XP_064721949.1">
    <property type="nucleotide sequence ID" value="XM_064865877.1"/>
</dbReference>
<feature type="compositionally biased region" description="Basic and acidic residues" evidence="7">
    <location>
        <begin position="363"/>
        <end position="374"/>
    </location>
</feature>
<accession>A0ABZ2B1U6</accession>
<evidence type="ECO:0000256" key="5">
    <source>
        <dbReference type="ARBA" id="ARBA00022840"/>
    </source>
</evidence>
<organism evidence="9 10">
    <name type="scientific">Cryptococcus decagattii</name>
    <dbReference type="NCBI Taxonomy" id="1859122"/>
    <lineage>
        <taxon>Eukaryota</taxon>
        <taxon>Fungi</taxon>
        <taxon>Dikarya</taxon>
        <taxon>Basidiomycota</taxon>
        <taxon>Agaricomycotina</taxon>
        <taxon>Tremellomycetes</taxon>
        <taxon>Tremellales</taxon>
        <taxon>Cryptococcaceae</taxon>
        <taxon>Cryptococcus</taxon>
        <taxon>Cryptococcus gattii species complex</taxon>
    </lineage>
</organism>
<feature type="compositionally biased region" description="Polar residues" evidence="7">
    <location>
        <begin position="292"/>
        <end position="302"/>
    </location>
</feature>
<feature type="compositionally biased region" description="Polar residues" evidence="7">
    <location>
        <begin position="115"/>
        <end position="124"/>
    </location>
</feature>
<keyword evidence="3 6" id="KW-0547">Nucleotide-binding</keyword>
<feature type="domain" description="Protein kinase" evidence="8">
    <location>
        <begin position="489"/>
        <end position="798"/>
    </location>
</feature>
<evidence type="ECO:0000313" key="10">
    <source>
        <dbReference type="Proteomes" id="UP001432216"/>
    </source>
</evidence>
<dbReference type="SMART" id="SM00220">
    <property type="entry name" value="S_TKc"/>
    <property type="match status" value="1"/>
</dbReference>
<keyword evidence="5 6" id="KW-0067">ATP-binding</keyword>
<dbReference type="CDD" id="cd14131">
    <property type="entry name" value="PKc_Mps1"/>
    <property type="match status" value="1"/>
</dbReference>
<dbReference type="SUPFAM" id="SSF56112">
    <property type="entry name" value="Protein kinase-like (PK-like)"/>
    <property type="match status" value="1"/>
</dbReference>
<feature type="region of interest" description="Disordered" evidence="7">
    <location>
        <begin position="38"/>
        <end position="146"/>
    </location>
</feature>